<comment type="similarity">
    <text evidence="10">In the N-terminal section; belongs to the methyltransferase superfamily. tRNA (mnm(5)s(2)U34)-methyltransferase family.</text>
</comment>
<dbReference type="AlphaFoldDB" id="A0A3S0VMN3"/>
<evidence type="ECO:0000256" key="5">
    <source>
        <dbReference type="ARBA" id="ARBA00022691"/>
    </source>
</evidence>
<dbReference type="InterPro" id="IPR036188">
    <property type="entry name" value="FAD/NAD-bd_sf"/>
</dbReference>
<dbReference type="HAMAP" id="MF_01102">
    <property type="entry name" value="MnmC"/>
    <property type="match status" value="1"/>
</dbReference>
<keyword evidence="14" id="KW-1185">Reference proteome</keyword>
<keyword evidence="3 10" id="KW-0285">Flavoprotein</keyword>
<evidence type="ECO:0000256" key="1">
    <source>
        <dbReference type="ARBA" id="ARBA00022490"/>
    </source>
</evidence>
<dbReference type="GO" id="GO:0004808">
    <property type="term" value="F:tRNA (5-methylaminomethyl-2-thiouridylate)(34)-methyltransferase activity"/>
    <property type="evidence" value="ECO:0007669"/>
    <property type="project" value="UniProtKB-EC"/>
</dbReference>
<evidence type="ECO:0000256" key="10">
    <source>
        <dbReference type="HAMAP-Rule" id="MF_01102"/>
    </source>
</evidence>
<feature type="region of interest" description="tRNA (mnm(5)s(2)U34)-methyltransferase" evidence="10">
    <location>
        <begin position="1"/>
        <end position="253"/>
    </location>
</feature>
<dbReference type="InterPro" id="IPR047785">
    <property type="entry name" value="tRNA_MNMC2"/>
</dbReference>
<dbReference type="GO" id="GO:0016645">
    <property type="term" value="F:oxidoreductase activity, acting on the CH-NH group of donors"/>
    <property type="evidence" value="ECO:0007669"/>
    <property type="project" value="InterPro"/>
</dbReference>
<evidence type="ECO:0000313" key="14">
    <source>
        <dbReference type="Proteomes" id="UP000288012"/>
    </source>
</evidence>
<evidence type="ECO:0000256" key="7">
    <source>
        <dbReference type="ARBA" id="ARBA00022827"/>
    </source>
</evidence>
<dbReference type="PANTHER" id="PTHR13847">
    <property type="entry name" value="SARCOSINE DEHYDROGENASE-RELATED"/>
    <property type="match status" value="1"/>
</dbReference>
<feature type="domain" description="FAD dependent oxidoreductase" evidence="11">
    <location>
        <begin position="279"/>
        <end position="635"/>
    </location>
</feature>
<keyword evidence="8 10" id="KW-0560">Oxidoreductase</keyword>
<dbReference type="GO" id="GO:0005737">
    <property type="term" value="C:cytoplasm"/>
    <property type="evidence" value="ECO:0007669"/>
    <property type="project" value="UniProtKB-SubCell"/>
</dbReference>
<protein>
    <recommendedName>
        <fullName evidence="10">tRNA 5-methylaminomethyl-2-thiouridine biosynthesis bifunctional protein MnmC</fullName>
        <shortName evidence="10">tRNA mnm(5)s(2)U biosynthesis bifunctional protein</shortName>
    </recommendedName>
    <domain>
        <recommendedName>
            <fullName evidence="10">tRNA (mnm(5)s(2)U34)-methyltransferase</fullName>
            <ecNumber evidence="10">2.1.1.61</ecNumber>
        </recommendedName>
    </domain>
    <domain>
        <recommendedName>
            <fullName evidence="10">FAD-dependent cmnm(5)s(2)U34 oxidoreductase</fullName>
            <ecNumber evidence="10">1.5.-.-</ecNumber>
        </recommendedName>
    </domain>
</protein>
<dbReference type="Gene3D" id="3.50.50.60">
    <property type="entry name" value="FAD/NAD(P)-binding domain"/>
    <property type="match status" value="1"/>
</dbReference>
<comment type="cofactor">
    <cofactor evidence="10">
        <name>FAD</name>
        <dbReference type="ChEBI" id="CHEBI:57692"/>
    </cofactor>
</comment>
<evidence type="ECO:0000256" key="4">
    <source>
        <dbReference type="ARBA" id="ARBA00022679"/>
    </source>
</evidence>
<keyword evidence="1 10" id="KW-0963">Cytoplasm</keyword>
<evidence type="ECO:0000256" key="3">
    <source>
        <dbReference type="ARBA" id="ARBA00022630"/>
    </source>
</evidence>
<dbReference type="NCBIfam" id="NF002481">
    <property type="entry name" value="PRK01747.1-2"/>
    <property type="match status" value="1"/>
</dbReference>
<reference evidence="13 14" key="1">
    <citation type="submission" date="2018-12" db="EMBL/GenBank/DDBJ databases">
        <title>Legionella sp,whole genome shotgun sequence.</title>
        <authorList>
            <person name="Wu H."/>
        </authorList>
    </citation>
    <scope>NUCLEOTIDE SEQUENCE [LARGE SCALE GENOMIC DNA]</scope>
    <source>
        <strain evidence="14">km714</strain>
    </source>
</reference>
<proteinExistence type="inferred from homology"/>
<keyword evidence="9 10" id="KW-0511">Multifunctional enzyme</keyword>
<dbReference type="NCBIfam" id="TIGR03197">
    <property type="entry name" value="MnmC_Cterm"/>
    <property type="match status" value="1"/>
</dbReference>
<evidence type="ECO:0000256" key="6">
    <source>
        <dbReference type="ARBA" id="ARBA00022694"/>
    </source>
</evidence>
<comment type="similarity">
    <text evidence="10">In the C-terminal section; belongs to the DAO family.</text>
</comment>
<gene>
    <name evidence="10 13" type="primary">mnmC</name>
    <name evidence="13" type="ORF">EKM59_08150</name>
</gene>
<evidence type="ECO:0000259" key="12">
    <source>
        <dbReference type="Pfam" id="PF05430"/>
    </source>
</evidence>
<dbReference type="InterPro" id="IPR023032">
    <property type="entry name" value="tRNA_MAMT_biosynth_bifunc_MnmC"/>
</dbReference>
<dbReference type="Pfam" id="PF01266">
    <property type="entry name" value="DAO"/>
    <property type="match status" value="1"/>
</dbReference>
<dbReference type="Gene3D" id="3.30.9.10">
    <property type="entry name" value="D-Amino Acid Oxidase, subunit A, domain 2"/>
    <property type="match status" value="1"/>
</dbReference>
<keyword evidence="2 10" id="KW-0489">Methyltransferase</keyword>
<dbReference type="GO" id="GO:0032259">
    <property type="term" value="P:methylation"/>
    <property type="evidence" value="ECO:0007669"/>
    <property type="project" value="UniProtKB-KW"/>
</dbReference>
<evidence type="ECO:0000259" key="11">
    <source>
        <dbReference type="Pfam" id="PF01266"/>
    </source>
</evidence>
<dbReference type="Pfam" id="PF05430">
    <property type="entry name" value="Methyltransf_30"/>
    <property type="match status" value="1"/>
</dbReference>
<feature type="domain" description="MnmC-like methyltransferase" evidence="12">
    <location>
        <begin position="117"/>
        <end position="251"/>
    </location>
</feature>
<evidence type="ECO:0000256" key="9">
    <source>
        <dbReference type="ARBA" id="ARBA00023268"/>
    </source>
</evidence>
<evidence type="ECO:0000256" key="8">
    <source>
        <dbReference type="ARBA" id="ARBA00023002"/>
    </source>
</evidence>
<dbReference type="Gene3D" id="3.40.50.150">
    <property type="entry name" value="Vaccinia Virus protein VP39"/>
    <property type="match status" value="1"/>
</dbReference>
<feature type="region of interest" description="FAD-dependent cmnm(5)s(2)U34 oxidoreductase" evidence="10">
    <location>
        <begin position="282"/>
        <end position="668"/>
    </location>
</feature>
<sequence>MSSFFQPIQTAKLIWREGLPYSAVFNDIYFSTENGLQETQHVFIEGNQLLSRWAELANCKATHFIVAETGFGSGLNFLLTWFLWKKYAPPLARLHFISCEKYPLTYEDLAKCLALWPELNDEASSLLKSYPVLTPGFHLLSFDENRVQLTLMLGDALACYQQLLVCGDKSLEMKLRTAYVDAWFLDGFAPAKNPNMWDAELLKIIALLSRSHTTLATFSAAGAVKRGLESVGFTVKKKGGYGRKREMVTAVFQGKAAESSKRHTPWQASAPLFYKEKRAIILGAGLAGCCIAYALRRRGWSITILDACGEAGQGASGNQYAVLYPKLSAYRSPLTEFMLSAFLHAIRFYQQLLQTCSFGELNGILQLAYNDKEIAMQQSLQEWLAHYPALGTLVAKNEAEHLAGLALKTGGLFIPNSGWIHAGVLCRHLLQLAEVHEIEPIRVKELQFAEGKWHAEGHSAEVLVLANGYQARQFAEIAYLPLKAIRGQMSTILSNEETAKLKLPLCGNGHVLPANQGKHGIGATYHLDNTDIGNYAVDDAANLKKLSQLTLADVWSRRVIKHWSGIRAATPDYLPLVGPVMQANLFKEQFADFATNAKRWLPAPGPSYPGLYICAGFGSRGLTTIPLSAEWLASLINHEPESLPRHLIQAISPARFLYRELSRNRNKT</sequence>
<organism evidence="13 14">
    <name type="scientific">Legionella septentrionalis</name>
    <dbReference type="NCBI Taxonomy" id="2498109"/>
    <lineage>
        <taxon>Bacteria</taxon>
        <taxon>Pseudomonadati</taxon>
        <taxon>Pseudomonadota</taxon>
        <taxon>Gammaproteobacteria</taxon>
        <taxon>Legionellales</taxon>
        <taxon>Legionellaceae</taxon>
        <taxon>Legionella</taxon>
    </lineage>
</organism>
<dbReference type="PANTHER" id="PTHR13847:SF283">
    <property type="entry name" value="TRNA 5-METHYLAMINOMETHYL-2-THIOURIDINE BIOSYNTHESIS BIFUNCTIONAL PROTEIN MNMC"/>
    <property type="match status" value="1"/>
</dbReference>
<evidence type="ECO:0000256" key="2">
    <source>
        <dbReference type="ARBA" id="ARBA00022603"/>
    </source>
</evidence>
<keyword evidence="7 10" id="KW-0274">FAD</keyword>
<dbReference type="NCBIfam" id="NF033855">
    <property type="entry name" value="tRNA_MNMC2"/>
    <property type="match status" value="1"/>
</dbReference>
<dbReference type="GO" id="GO:0002097">
    <property type="term" value="P:tRNA wobble base modification"/>
    <property type="evidence" value="ECO:0007669"/>
    <property type="project" value="UniProtKB-UniRule"/>
</dbReference>
<comment type="function">
    <text evidence="10">Catalyzes the last two steps in the biosynthesis of 5-methylaminomethyl-2-thiouridine (mnm(5)s(2)U) at the wobble position (U34) in tRNA. Catalyzes the FAD-dependent demodification of cmnm(5)s(2)U34 to nm(5)s(2)U34, followed by the transfer of a methyl group from S-adenosyl-L-methionine to nm(5)s(2)U34, to form mnm(5)s(2)U34.</text>
</comment>
<evidence type="ECO:0000313" key="13">
    <source>
        <dbReference type="EMBL" id="RUQ84940.1"/>
    </source>
</evidence>
<comment type="subcellular location">
    <subcellularLocation>
        <location evidence="10">Cytoplasm</location>
    </subcellularLocation>
</comment>
<keyword evidence="4 10" id="KW-0808">Transferase</keyword>
<comment type="catalytic activity">
    <reaction evidence="10">
        <text>5-aminomethyl-2-thiouridine(34) in tRNA + S-adenosyl-L-methionine = 5-methylaminomethyl-2-thiouridine(34) in tRNA + S-adenosyl-L-homocysteine + H(+)</text>
        <dbReference type="Rhea" id="RHEA:19569"/>
        <dbReference type="Rhea" id="RHEA-COMP:10195"/>
        <dbReference type="Rhea" id="RHEA-COMP:10197"/>
        <dbReference type="ChEBI" id="CHEBI:15378"/>
        <dbReference type="ChEBI" id="CHEBI:57856"/>
        <dbReference type="ChEBI" id="CHEBI:59789"/>
        <dbReference type="ChEBI" id="CHEBI:74454"/>
        <dbReference type="ChEBI" id="CHEBI:74455"/>
        <dbReference type="EC" id="2.1.1.61"/>
    </reaction>
</comment>
<dbReference type="InterPro" id="IPR006076">
    <property type="entry name" value="FAD-dep_OxRdtase"/>
</dbReference>
<dbReference type="InterPro" id="IPR008471">
    <property type="entry name" value="MnmC-like_methylTransf"/>
</dbReference>
<accession>A0A3S0VMN3</accession>
<dbReference type="InterPro" id="IPR017610">
    <property type="entry name" value="tRNA_S-uridine_synth_MnmC_C"/>
</dbReference>
<dbReference type="EC" id="2.1.1.61" evidence="10"/>
<keyword evidence="5 10" id="KW-0949">S-adenosyl-L-methionine</keyword>
<dbReference type="SUPFAM" id="SSF51905">
    <property type="entry name" value="FAD/NAD(P)-binding domain"/>
    <property type="match status" value="1"/>
</dbReference>
<dbReference type="EMBL" id="RZGR01000024">
    <property type="protein sequence ID" value="RUQ84940.1"/>
    <property type="molecule type" value="Genomic_DNA"/>
</dbReference>
<comment type="caution">
    <text evidence="13">The sequence shown here is derived from an EMBL/GenBank/DDBJ whole genome shotgun (WGS) entry which is preliminary data.</text>
</comment>
<dbReference type="RefSeq" id="WP_126954338.1">
    <property type="nucleotide sequence ID" value="NZ_RZGR01000024.1"/>
</dbReference>
<dbReference type="EC" id="1.5.-.-" evidence="10"/>
<keyword evidence="6 10" id="KW-0819">tRNA processing</keyword>
<dbReference type="GO" id="GO:0050660">
    <property type="term" value="F:flavin adenine dinucleotide binding"/>
    <property type="evidence" value="ECO:0007669"/>
    <property type="project" value="UniProtKB-UniRule"/>
</dbReference>
<name>A0A3S0VMN3_9GAMM</name>
<dbReference type="InterPro" id="IPR029063">
    <property type="entry name" value="SAM-dependent_MTases_sf"/>
</dbReference>
<dbReference type="Proteomes" id="UP000288012">
    <property type="component" value="Unassembled WGS sequence"/>
</dbReference>